<organism evidence="3 4">
    <name type="scientific">Aquamicrobium terrae</name>
    <dbReference type="NCBI Taxonomy" id="1324945"/>
    <lineage>
        <taxon>Bacteria</taxon>
        <taxon>Pseudomonadati</taxon>
        <taxon>Pseudomonadota</taxon>
        <taxon>Alphaproteobacteria</taxon>
        <taxon>Hyphomicrobiales</taxon>
        <taxon>Phyllobacteriaceae</taxon>
        <taxon>Aquamicrobium</taxon>
    </lineage>
</organism>
<evidence type="ECO:0000313" key="4">
    <source>
        <dbReference type="Proteomes" id="UP001549076"/>
    </source>
</evidence>
<dbReference type="Gene3D" id="1.20.140.90">
    <property type="entry name" value="Malonyl-CoA decarboxylase, oligemerization domain"/>
    <property type="match status" value="1"/>
</dbReference>
<accession>A0ABV2N6N9</accession>
<dbReference type="InterPro" id="IPR038917">
    <property type="entry name" value="Malonyl_CoA_deC"/>
</dbReference>
<dbReference type="Proteomes" id="UP001549076">
    <property type="component" value="Unassembled WGS sequence"/>
</dbReference>
<dbReference type="EMBL" id="JBEPML010000025">
    <property type="protein sequence ID" value="MET3794488.1"/>
    <property type="molecule type" value="Genomic_DNA"/>
</dbReference>
<sequence length="456" mass="50832">MVTSDPALRSRRPAYLSELFDILAARGRRLWRRGEVDAATIPDLCELGDALLSRRGEASGVAIAQELLAAFEVADDDTRLAFLQNLANRFGPDPGAVKAALERLLQYPEDMQAMEALHSASEPLRQELLRRLNLAPGGTAGLVRMRERLRRHLTDIPALRSVDQDFAHLFSSWFNRGFLVLRRIDWTTPANILEKIIRYEAVHAIQNWDDLKNRLQPTDRRCYSFFHPQLGDEPLIFVEVALTKEIPGDVATLLDVGRRPISAEDANTAVFYSISNTQRGLAGVSFGNFLIKQVVEELKAELPNVKTFVTLSPVPTFGAWLERHRKDEASELIDTAQRAIFCELDNPGWHKNPAVVDALRGPLLAAAATYFLHARDRKGRIVDPVARFHLGNGARLDRLNLLGDVSANGLKQSHGLMVNYLYDLSQIETNHEGFAERGLVAAADSVKRALPAGKRS</sequence>
<dbReference type="GO" id="GO:0050080">
    <property type="term" value="F:malonyl-CoA decarboxylase activity"/>
    <property type="evidence" value="ECO:0007669"/>
    <property type="project" value="UniProtKB-EC"/>
</dbReference>
<evidence type="ECO:0000259" key="1">
    <source>
        <dbReference type="Pfam" id="PF05292"/>
    </source>
</evidence>
<feature type="domain" description="Malonyl-CoA decarboxylase N-terminal" evidence="2">
    <location>
        <begin position="90"/>
        <end position="174"/>
    </location>
</feature>
<dbReference type="PANTHER" id="PTHR28641">
    <property type="match status" value="1"/>
</dbReference>
<evidence type="ECO:0000259" key="2">
    <source>
        <dbReference type="Pfam" id="PF17408"/>
    </source>
</evidence>
<name>A0ABV2N6N9_9HYPH</name>
<reference evidence="3 4" key="1">
    <citation type="submission" date="2024-06" db="EMBL/GenBank/DDBJ databases">
        <title>Genomic Encyclopedia of Type Strains, Phase IV (KMG-IV): sequencing the most valuable type-strain genomes for metagenomic binning, comparative biology and taxonomic classification.</title>
        <authorList>
            <person name="Goeker M."/>
        </authorList>
    </citation>
    <scope>NUCLEOTIDE SEQUENCE [LARGE SCALE GENOMIC DNA]</scope>
    <source>
        <strain evidence="3 4">DSM 27865</strain>
    </source>
</reference>
<evidence type="ECO:0000313" key="3">
    <source>
        <dbReference type="EMBL" id="MET3794488.1"/>
    </source>
</evidence>
<dbReference type="InterPro" id="IPR007956">
    <property type="entry name" value="Malonyl_CoA_deC_C"/>
</dbReference>
<dbReference type="PANTHER" id="PTHR28641:SF1">
    <property type="entry name" value="MALONYL-COA DECARBOXYLASE, MITOCHONDRIAL"/>
    <property type="match status" value="1"/>
</dbReference>
<dbReference type="RefSeq" id="WP_354199302.1">
    <property type="nucleotide sequence ID" value="NZ_JBEPML010000025.1"/>
</dbReference>
<keyword evidence="4" id="KW-1185">Reference proteome</keyword>
<gene>
    <name evidence="3" type="ORF">ABID37_004728</name>
</gene>
<dbReference type="EC" id="4.1.1.9" evidence="3"/>
<dbReference type="InterPro" id="IPR038351">
    <property type="entry name" value="MCD_N_sf"/>
</dbReference>
<proteinExistence type="predicted"/>
<protein>
    <submittedName>
        <fullName evidence="3">Malonyl-CoA decarboxylase</fullName>
        <ecNumber evidence="3">4.1.1.9</ecNumber>
    </submittedName>
</protein>
<dbReference type="Pfam" id="PF17408">
    <property type="entry name" value="MCD_N"/>
    <property type="match status" value="1"/>
</dbReference>
<dbReference type="InterPro" id="IPR035372">
    <property type="entry name" value="MCD_N"/>
</dbReference>
<keyword evidence="3" id="KW-0456">Lyase</keyword>
<feature type="domain" description="Malonyl-CoA decarboxylase C-terminal" evidence="1">
    <location>
        <begin position="177"/>
        <end position="423"/>
    </location>
</feature>
<dbReference type="Gene3D" id="3.40.630.150">
    <property type="entry name" value="Malonyl-CoA decarboxylase, catalytic domain"/>
    <property type="match status" value="1"/>
</dbReference>
<dbReference type="InterPro" id="IPR042303">
    <property type="entry name" value="Malonyl_CoA_deC_C_sf"/>
</dbReference>
<dbReference type="Pfam" id="PF05292">
    <property type="entry name" value="MCD"/>
    <property type="match status" value="1"/>
</dbReference>
<comment type="caution">
    <text evidence="3">The sequence shown here is derived from an EMBL/GenBank/DDBJ whole genome shotgun (WGS) entry which is preliminary data.</text>
</comment>